<feature type="transmembrane region" description="Helical" evidence="1">
    <location>
        <begin position="12"/>
        <end position="35"/>
    </location>
</feature>
<keyword evidence="1" id="KW-1133">Transmembrane helix</keyword>
<dbReference type="Proteomes" id="UP000229740">
    <property type="component" value="Unassembled WGS sequence"/>
</dbReference>
<evidence type="ECO:0000256" key="1">
    <source>
        <dbReference type="SAM" id="Phobius"/>
    </source>
</evidence>
<evidence type="ECO:0000313" key="3">
    <source>
        <dbReference type="Proteomes" id="UP000229740"/>
    </source>
</evidence>
<gene>
    <name evidence="2" type="ORF">CSB45_06590</name>
</gene>
<evidence type="ECO:0000313" key="2">
    <source>
        <dbReference type="EMBL" id="PID57494.1"/>
    </source>
</evidence>
<organism evidence="2 3">
    <name type="scientific">candidate division KSB3 bacterium</name>
    <dbReference type="NCBI Taxonomy" id="2044937"/>
    <lineage>
        <taxon>Bacteria</taxon>
        <taxon>candidate division KSB3</taxon>
    </lineage>
</organism>
<sequence length="159" mass="19253">MKSFIKDIIRPLLLAPVVFLLLIPLLPLFILYGVYQFFNGLWLSYKFRKQYASEGKYILFVYSESPNWQEYIETNIVPVLEGKTVFLNWSKRAEWRKRKPIEAKILFHWGGDTEFNPMAIIFAKRWRIKTVRFHQAFKHYKHGKDKLLREKEEELYAYL</sequence>
<name>A0A2G6E604_9BACT</name>
<proteinExistence type="predicted"/>
<dbReference type="EMBL" id="PDPS01000026">
    <property type="protein sequence ID" value="PID57494.1"/>
    <property type="molecule type" value="Genomic_DNA"/>
</dbReference>
<comment type="caution">
    <text evidence="2">The sequence shown here is derived from an EMBL/GenBank/DDBJ whole genome shotgun (WGS) entry which is preliminary data.</text>
</comment>
<accession>A0A2G6E604</accession>
<protein>
    <submittedName>
        <fullName evidence="2">Uncharacterized protein</fullName>
    </submittedName>
</protein>
<keyword evidence="1" id="KW-0472">Membrane</keyword>
<dbReference type="AlphaFoldDB" id="A0A2G6E604"/>
<reference evidence="2 3" key="1">
    <citation type="submission" date="2017-10" db="EMBL/GenBank/DDBJ databases">
        <title>Novel microbial diversity and functional potential in the marine mammal oral microbiome.</title>
        <authorList>
            <person name="Dudek N.K."/>
            <person name="Sun C.L."/>
            <person name="Burstein D."/>
            <person name="Kantor R.S."/>
            <person name="Aliaga Goltsman D.S."/>
            <person name="Bik E.M."/>
            <person name="Thomas B.C."/>
            <person name="Banfield J.F."/>
            <person name="Relman D.A."/>
        </authorList>
    </citation>
    <scope>NUCLEOTIDE SEQUENCE [LARGE SCALE GENOMIC DNA]</scope>
    <source>
        <strain evidence="2">DOLZORAL124_49_17</strain>
    </source>
</reference>
<keyword evidence="1" id="KW-0812">Transmembrane</keyword>